<sequence>MAVKSDKVLLKKLKKQVRTLQRKEAQSRNKLRAALKKIRKLGRAHKTKLLRKARLMKAKIAETQAATYAKVAGEIENQLQKNIDAKSKSLQTALNKFEKKQIAKLRKSISKKGTKAAKVKKPARNAVIAPARIKKLKGLKGRKSGR</sequence>
<keyword evidence="3" id="KW-1185">Reference proteome</keyword>
<reference evidence="2 3" key="1">
    <citation type="submission" date="2018-07" db="EMBL/GenBank/DDBJ databases">
        <title>Genomic Encyclopedia of Type Strains, Phase IV (KMG-IV): sequencing the most valuable type-strain genomes for metagenomic binning, comparative biology and taxonomic classification.</title>
        <authorList>
            <person name="Goeker M."/>
        </authorList>
    </citation>
    <scope>NUCLEOTIDE SEQUENCE [LARGE SCALE GENOMIC DNA]</scope>
    <source>
        <strain evidence="2 3">DSM 16500</strain>
    </source>
</reference>
<proteinExistence type="predicted"/>
<comment type="caution">
    <text evidence="2">The sequence shown here is derived from an EMBL/GenBank/DDBJ whole genome shotgun (WGS) entry which is preliminary data.</text>
</comment>
<evidence type="ECO:0000313" key="3">
    <source>
        <dbReference type="Proteomes" id="UP000254720"/>
    </source>
</evidence>
<name>A0A370GM57_9COXI</name>
<organism evidence="2 3">
    <name type="scientific">Aquicella lusitana</name>
    <dbReference type="NCBI Taxonomy" id="254246"/>
    <lineage>
        <taxon>Bacteria</taxon>
        <taxon>Pseudomonadati</taxon>
        <taxon>Pseudomonadota</taxon>
        <taxon>Gammaproteobacteria</taxon>
        <taxon>Legionellales</taxon>
        <taxon>Coxiellaceae</taxon>
        <taxon>Aquicella</taxon>
    </lineage>
</organism>
<dbReference type="RefSeq" id="WP_114834160.1">
    <property type="nucleotide sequence ID" value="NZ_LR699114.1"/>
</dbReference>
<dbReference type="Proteomes" id="UP000254720">
    <property type="component" value="Unassembled WGS sequence"/>
</dbReference>
<accession>A0A370GM57</accession>
<feature type="coiled-coil region" evidence="1">
    <location>
        <begin position="3"/>
        <end position="37"/>
    </location>
</feature>
<keyword evidence="1" id="KW-0175">Coiled coil</keyword>
<evidence type="ECO:0000313" key="2">
    <source>
        <dbReference type="EMBL" id="RDI44815.1"/>
    </source>
</evidence>
<dbReference type="AlphaFoldDB" id="A0A370GM57"/>
<dbReference type="EMBL" id="QQAX01000008">
    <property type="protein sequence ID" value="RDI44815.1"/>
    <property type="molecule type" value="Genomic_DNA"/>
</dbReference>
<protein>
    <submittedName>
        <fullName evidence="2">Uncharacterized protein</fullName>
    </submittedName>
</protein>
<gene>
    <name evidence="2" type="ORF">C8D86_10869</name>
</gene>
<evidence type="ECO:0000256" key="1">
    <source>
        <dbReference type="SAM" id="Coils"/>
    </source>
</evidence>